<protein>
    <submittedName>
        <fullName evidence="1">PIN domain-containing protein</fullName>
    </submittedName>
</protein>
<dbReference type="RefSeq" id="WP_167961475.1">
    <property type="nucleotide sequence ID" value="NZ_CP050831.1"/>
</dbReference>
<dbReference type="EMBL" id="CP050831">
    <property type="protein sequence ID" value="QIU93901.1"/>
    <property type="molecule type" value="Genomic_DNA"/>
</dbReference>
<organism evidence="1 2">
    <name type="scientific">Bacteroides faecium</name>
    <dbReference type="NCBI Taxonomy" id="2715212"/>
    <lineage>
        <taxon>Bacteria</taxon>
        <taxon>Pseudomonadati</taxon>
        <taxon>Bacteroidota</taxon>
        <taxon>Bacteroidia</taxon>
        <taxon>Bacteroidales</taxon>
        <taxon>Bacteroidaceae</taxon>
        <taxon>Bacteroides</taxon>
    </lineage>
</organism>
<keyword evidence="2" id="KW-1185">Reference proteome</keyword>
<proteinExistence type="predicted"/>
<reference evidence="1 2" key="1">
    <citation type="submission" date="2020-03" db="EMBL/GenBank/DDBJ databases">
        <title>Genomic analysis of Bacteroides faecium CBA7301.</title>
        <authorList>
            <person name="Kim J."/>
            <person name="Roh S.W."/>
        </authorList>
    </citation>
    <scope>NUCLEOTIDE SEQUENCE [LARGE SCALE GENOMIC DNA]</scope>
    <source>
        <strain evidence="1 2">CBA7301</strain>
    </source>
</reference>
<dbReference type="Proteomes" id="UP000501780">
    <property type="component" value="Chromosome"/>
</dbReference>
<evidence type="ECO:0000313" key="2">
    <source>
        <dbReference type="Proteomes" id="UP000501780"/>
    </source>
</evidence>
<dbReference type="KEGG" id="bfc:BacF7301_06965"/>
<dbReference type="InterPro" id="IPR029060">
    <property type="entry name" value="PIN-like_dom_sf"/>
</dbReference>
<dbReference type="InterPro" id="IPR021799">
    <property type="entry name" value="PIN-like_prokaryotic"/>
</dbReference>
<dbReference type="Pfam" id="PF11848">
    <property type="entry name" value="DUF3368"/>
    <property type="match status" value="1"/>
</dbReference>
<name>A0A6H0KLH3_9BACE</name>
<dbReference type="AlphaFoldDB" id="A0A6H0KLH3"/>
<dbReference type="SUPFAM" id="SSF88723">
    <property type="entry name" value="PIN domain-like"/>
    <property type="match status" value="1"/>
</dbReference>
<dbReference type="Gene3D" id="3.40.50.1010">
    <property type="entry name" value="5'-nuclease"/>
    <property type="match status" value="1"/>
</dbReference>
<accession>A0A6H0KLH3</accession>
<evidence type="ECO:0000313" key="1">
    <source>
        <dbReference type="EMBL" id="QIU93901.1"/>
    </source>
</evidence>
<gene>
    <name evidence="1" type="ORF">BacF7301_06965</name>
</gene>
<sequence>MEIVVVSDTNIFIDLYTADLLDEFFSLTIHIHTTDFIIHELKVMEQKSKILGYDKLFIKKFDMREMIELVGFQRKMQDKTNVSIQDCSVWLYAQDNGYILLTGDGKLRKTAIKEGTNVRGILYIFDKLVEEKLLTPQKACEKLQLLRQINGRLPSKEIEKRIEIWSK</sequence>